<protein>
    <submittedName>
        <fullName evidence="1">Uncharacterized protein</fullName>
    </submittedName>
</protein>
<evidence type="ECO:0000313" key="1">
    <source>
        <dbReference type="EMBL" id="KAF7150119.1"/>
    </source>
</evidence>
<organism evidence="1 2">
    <name type="scientific">Rhododendron simsii</name>
    <name type="common">Sims's rhododendron</name>
    <dbReference type="NCBI Taxonomy" id="118357"/>
    <lineage>
        <taxon>Eukaryota</taxon>
        <taxon>Viridiplantae</taxon>
        <taxon>Streptophyta</taxon>
        <taxon>Embryophyta</taxon>
        <taxon>Tracheophyta</taxon>
        <taxon>Spermatophyta</taxon>
        <taxon>Magnoliopsida</taxon>
        <taxon>eudicotyledons</taxon>
        <taxon>Gunneridae</taxon>
        <taxon>Pentapetalae</taxon>
        <taxon>asterids</taxon>
        <taxon>Ericales</taxon>
        <taxon>Ericaceae</taxon>
        <taxon>Ericoideae</taxon>
        <taxon>Rhodoreae</taxon>
        <taxon>Rhododendron</taxon>
    </lineage>
</organism>
<dbReference type="GO" id="GO:0042752">
    <property type="term" value="P:regulation of circadian rhythm"/>
    <property type="evidence" value="ECO:0007669"/>
    <property type="project" value="InterPro"/>
</dbReference>
<name>A0A834LVX8_RHOSS</name>
<dbReference type="Proteomes" id="UP000626092">
    <property type="component" value="Unassembled WGS sequence"/>
</dbReference>
<proteinExistence type="predicted"/>
<dbReference type="EMBL" id="WJXA01000002">
    <property type="protein sequence ID" value="KAF7150119.1"/>
    <property type="molecule type" value="Genomic_DNA"/>
</dbReference>
<keyword evidence="2" id="KW-1185">Reference proteome</keyword>
<accession>A0A834LVX8</accession>
<dbReference type="AlphaFoldDB" id="A0A834LVX8"/>
<dbReference type="OrthoDB" id="1104553at2759"/>
<dbReference type="GO" id="GO:0009409">
    <property type="term" value="P:response to cold"/>
    <property type="evidence" value="ECO:0007669"/>
    <property type="project" value="InterPro"/>
</dbReference>
<evidence type="ECO:0000313" key="2">
    <source>
        <dbReference type="Proteomes" id="UP000626092"/>
    </source>
</evidence>
<dbReference type="InterPro" id="IPR044678">
    <property type="entry name" value="COR27/28"/>
</dbReference>
<dbReference type="PANTHER" id="PTHR33676:SF17">
    <property type="entry name" value="COLD-REGULATED PROTEIN 28"/>
    <property type="match status" value="1"/>
</dbReference>
<sequence length="133" mass="15078">MCSGEVMDEGATRDDLLNSEITDTASLEASFVKELHQSLGLLSSHSEYSDQFTVLQDGVSRRINFERSQPLPYNAAGSHFVKESSWMQWFTCSGKHDNISVNLRECGTFCSEEMLSGRKRIFTHRLRKAMHTP</sequence>
<dbReference type="PANTHER" id="PTHR33676">
    <property type="entry name" value="COLD REGULATED PROTEIN 27"/>
    <property type="match status" value="1"/>
</dbReference>
<reference evidence="1" key="1">
    <citation type="submission" date="2019-11" db="EMBL/GenBank/DDBJ databases">
        <authorList>
            <person name="Liu Y."/>
            <person name="Hou J."/>
            <person name="Li T.-Q."/>
            <person name="Guan C.-H."/>
            <person name="Wu X."/>
            <person name="Wu H.-Z."/>
            <person name="Ling F."/>
            <person name="Zhang R."/>
            <person name="Shi X.-G."/>
            <person name="Ren J.-P."/>
            <person name="Chen E.-F."/>
            <person name="Sun J.-M."/>
        </authorList>
    </citation>
    <scope>NUCLEOTIDE SEQUENCE</scope>
    <source>
        <strain evidence="1">Adult_tree_wgs_1</strain>
        <tissue evidence="1">Leaves</tissue>
    </source>
</reference>
<comment type="caution">
    <text evidence="1">The sequence shown here is derived from an EMBL/GenBank/DDBJ whole genome shotgun (WGS) entry which is preliminary data.</text>
</comment>
<gene>
    <name evidence="1" type="ORF">RHSIM_Rhsim02G0123800</name>
</gene>